<evidence type="ECO:0000313" key="6">
    <source>
        <dbReference type="Proteomes" id="UP001149411"/>
    </source>
</evidence>
<dbReference type="AlphaFoldDB" id="A0A9Q4C3V2"/>
<proteinExistence type="predicted"/>
<keyword evidence="4" id="KW-0456">Lyase</keyword>
<dbReference type="Proteomes" id="UP001149411">
    <property type="component" value="Unassembled WGS sequence"/>
</dbReference>
<dbReference type="Gene3D" id="3.30.479.10">
    <property type="entry name" value="6-pyruvoyl tetrahydropterin synthase/QueD"/>
    <property type="match status" value="2"/>
</dbReference>
<dbReference type="GO" id="GO:0046872">
    <property type="term" value="F:metal ion binding"/>
    <property type="evidence" value="ECO:0007669"/>
    <property type="project" value="UniProtKB-KW"/>
</dbReference>
<evidence type="ECO:0000256" key="3">
    <source>
        <dbReference type="ARBA" id="ARBA00022833"/>
    </source>
</evidence>
<keyword evidence="2" id="KW-0479">Metal-binding</keyword>
<evidence type="ECO:0000256" key="1">
    <source>
        <dbReference type="ARBA" id="ARBA00001947"/>
    </source>
</evidence>
<dbReference type="PANTHER" id="PTHR12589:SF7">
    <property type="entry name" value="6-PYRUVOYL TETRAHYDROBIOPTERIN SYNTHASE"/>
    <property type="match status" value="1"/>
</dbReference>
<reference evidence="5" key="1">
    <citation type="submission" date="2022-09" db="EMBL/GenBank/DDBJ databases">
        <title>Haloadaptaus new haloarchaeum isolated from saline soil.</title>
        <authorList>
            <person name="Duran-Viseras A."/>
            <person name="Sanchez-Porro C."/>
            <person name="Ventosa A."/>
        </authorList>
    </citation>
    <scope>NUCLEOTIDE SEQUENCE</scope>
    <source>
        <strain evidence="5">F3-133</strain>
    </source>
</reference>
<dbReference type="RefSeq" id="WP_266086439.1">
    <property type="nucleotide sequence ID" value="NZ_RKLV01000003.1"/>
</dbReference>
<evidence type="ECO:0000256" key="2">
    <source>
        <dbReference type="ARBA" id="ARBA00022723"/>
    </source>
</evidence>
<dbReference type="InterPro" id="IPR038418">
    <property type="entry name" value="6-PTP_synth/QueD_sf"/>
</dbReference>
<protein>
    <submittedName>
        <fullName evidence="5">6-carboxytetrahydropterin synthase</fullName>
    </submittedName>
</protein>
<gene>
    <name evidence="5" type="ORF">EGH25_04425</name>
</gene>
<dbReference type="EMBL" id="RKLV01000003">
    <property type="protein sequence ID" value="MCX2818597.1"/>
    <property type="molecule type" value="Genomic_DNA"/>
</dbReference>
<dbReference type="PANTHER" id="PTHR12589">
    <property type="entry name" value="PYRUVOYL TETRAHYDROBIOPTERIN SYNTHASE"/>
    <property type="match status" value="1"/>
</dbReference>
<dbReference type="Pfam" id="PF01242">
    <property type="entry name" value="PTPS"/>
    <property type="match status" value="1"/>
</dbReference>
<keyword evidence="6" id="KW-1185">Reference proteome</keyword>
<evidence type="ECO:0000256" key="4">
    <source>
        <dbReference type="ARBA" id="ARBA00023239"/>
    </source>
</evidence>
<accession>A0A9Q4C3V2</accession>
<dbReference type="GO" id="GO:0016829">
    <property type="term" value="F:lyase activity"/>
    <property type="evidence" value="ECO:0007669"/>
    <property type="project" value="UniProtKB-KW"/>
</dbReference>
<name>A0A9Q4C3V2_9EURY</name>
<comment type="caution">
    <text evidence="5">The sequence shown here is derived from an EMBL/GenBank/DDBJ whole genome shotgun (WGS) entry which is preliminary data.</text>
</comment>
<dbReference type="SUPFAM" id="SSF55620">
    <property type="entry name" value="Tetrahydrobiopterin biosynthesis enzymes-like"/>
    <property type="match status" value="1"/>
</dbReference>
<organism evidence="5 6">
    <name type="scientific">Halorutilus salinus</name>
    <dbReference type="NCBI Taxonomy" id="2487751"/>
    <lineage>
        <taxon>Archaea</taxon>
        <taxon>Methanobacteriati</taxon>
        <taxon>Methanobacteriota</taxon>
        <taxon>Stenosarchaea group</taxon>
        <taxon>Halobacteria</taxon>
        <taxon>Halorutilales</taxon>
        <taxon>Halorutilaceae</taxon>
        <taxon>Halorutilus</taxon>
    </lineage>
</organism>
<evidence type="ECO:0000313" key="5">
    <source>
        <dbReference type="EMBL" id="MCX2818597.1"/>
    </source>
</evidence>
<comment type="cofactor">
    <cofactor evidence="1">
        <name>Zn(2+)</name>
        <dbReference type="ChEBI" id="CHEBI:29105"/>
    </cofactor>
</comment>
<keyword evidence="3" id="KW-0862">Zinc</keyword>
<dbReference type="InterPro" id="IPR007115">
    <property type="entry name" value="6-PTP_synth/QueD"/>
</dbReference>
<sequence>MTYSVTKEIEFSYGHRLRNYDGACQHIHGHNGVAEVELRDDGLDDRGMVYDFGDLKDDVKGWIDAEMDHAMLVRHDDPLIEYLEEEGEPYYVMDENPTAEAIAREIYEYAESQGHPVVEVRLHETGSSYATYAP</sequence>